<evidence type="ECO:0000256" key="1">
    <source>
        <dbReference type="SAM" id="Coils"/>
    </source>
</evidence>
<protein>
    <recommendedName>
        <fullName evidence="5">Kinetochore protein fta7</fullName>
    </recommendedName>
</protein>
<evidence type="ECO:0000256" key="2">
    <source>
        <dbReference type="SAM" id="MobiDB-lite"/>
    </source>
</evidence>
<organism evidence="3 4">
    <name type="scientific">Aulographum hederae CBS 113979</name>
    <dbReference type="NCBI Taxonomy" id="1176131"/>
    <lineage>
        <taxon>Eukaryota</taxon>
        <taxon>Fungi</taxon>
        <taxon>Dikarya</taxon>
        <taxon>Ascomycota</taxon>
        <taxon>Pezizomycotina</taxon>
        <taxon>Dothideomycetes</taxon>
        <taxon>Pleosporomycetidae</taxon>
        <taxon>Aulographales</taxon>
        <taxon>Aulographaceae</taxon>
    </lineage>
</organism>
<feature type="compositionally biased region" description="Low complexity" evidence="2">
    <location>
        <begin position="48"/>
        <end position="65"/>
    </location>
</feature>
<proteinExistence type="predicted"/>
<keyword evidence="4" id="KW-1185">Reference proteome</keyword>
<name>A0A6G1H738_9PEZI</name>
<keyword evidence="1" id="KW-0175">Coiled coil</keyword>
<gene>
    <name evidence="3" type="ORF">K402DRAFT_372468</name>
</gene>
<dbReference type="EMBL" id="ML977146">
    <property type="protein sequence ID" value="KAF1989011.1"/>
    <property type="molecule type" value="Genomic_DNA"/>
</dbReference>
<feature type="region of interest" description="Disordered" evidence="2">
    <location>
        <begin position="1"/>
        <end position="96"/>
    </location>
</feature>
<dbReference type="Pfam" id="PF13094">
    <property type="entry name" value="CENP-Q"/>
    <property type="match status" value="1"/>
</dbReference>
<accession>A0A6G1H738</accession>
<evidence type="ECO:0000313" key="3">
    <source>
        <dbReference type="EMBL" id="KAF1989011.1"/>
    </source>
</evidence>
<sequence length="336" mass="37799">MARPPKPKAGEAARRTRQNASSSKTSIRRRESDKRPQPGGTRKRNRPSASQASQSSAEGSSGRQSKTSGKKRKASEVEDADTTEHAPKRFQHLKARTRRVPQSVIASKWTALPHVAQQQVQELFHAAKRPVALGRPDERRREEAEKVLNTVVRKLEKQLSRMPFPAKTKDAVFSLEKLLERNRLLESQLTPAMHSIELLDAAIEKEERSLERDRRTLARLEANAISEERRQQKQAKKIHPLLKQAPDLEDNLDDYAENINLVSSVAAQKGDLMDDADGDPDLLSVLKQLQNHMESMHANRLQVAGIDNAIVDARASLDDAIYRNAKLRRHRAISGT</sequence>
<dbReference type="Proteomes" id="UP000800041">
    <property type="component" value="Unassembled WGS sequence"/>
</dbReference>
<evidence type="ECO:0008006" key="5">
    <source>
        <dbReference type="Google" id="ProtNLM"/>
    </source>
</evidence>
<reference evidence="3" key="1">
    <citation type="journal article" date="2020" name="Stud. Mycol.">
        <title>101 Dothideomycetes genomes: a test case for predicting lifestyles and emergence of pathogens.</title>
        <authorList>
            <person name="Haridas S."/>
            <person name="Albert R."/>
            <person name="Binder M."/>
            <person name="Bloem J."/>
            <person name="Labutti K."/>
            <person name="Salamov A."/>
            <person name="Andreopoulos B."/>
            <person name="Baker S."/>
            <person name="Barry K."/>
            <person name="Bills G."/>
            <person name="Bluhm B."/>
            <person name="Cannon C."/>
            <person name="Castanera R."/>
            <person name="Culley D."/>
            <person name="Daum C."/>
            <person name="Ezra D."/>
            <person name="Gonzalez J."/>
            <person name="Henrissat B."/>
            <person name="Kuo A."/>
            <person name="Liang C."/>
            <person name="Lipzen A."/>
            <person name="Lutzoni F."/>
            <person name="Magnuson J."/>
            <person name="Mondo S."/>
            <person name="Nolan M."/>
            <person name="Ohm R."/>
            <person name="Pangilinan J."/>
            <person name="Park H.-J."/>
            <person name="Ramirez L."/>
            <person name="Alfaro M."/>
            <person name="Sun H."/>
            <person name="Tritt A."/>
            <person name="Yoshinaga Y."/>
            <person name="Zwiers L.-H."/>
            <person name="Turgeon B."/>
            <person name="Goodwin S."/>
            <person name="Spatafora J."/>
            <person name="Crous P."/>
            <person name="Grigoriev I."/>
        </authorList>
    </citation>
    <scope>NUCLEOTIDE SEQUENCE</scope>
    <source>
        <strain evidence="3">CBS 113979</strain>
    </source>
</reference>
<dbReference type="InterPro" id="IPR025212">
    <property type="entry name" value="CAD_CENP-Q"/>
</dbReference>
<dbReference type="OrthoDB" id="2420947at2759"/>
<dbReference type="AlphaFoldDB" id="A0A6G1H738"/>
<evidence type="ECO:0000313" key="4">
    <source>
        <dbReference type="Proteomes" id="UP000800041"/>
    </source>
</evidence>
<feature type="coiled-coil region" evidence="1">
    <location>
        <begin position="196"/>
        <end position="230"/>
    </location>
</feature>